<dbReference type="InterPro" id="IPR011991">
    <property type="entry name" value="ArsR-like_HTH"/>
</dbReference>
<keyword evidence="3" id="KW-1185">Reference proteome</keyword>
<comment type="caution">
    <text evidence="2">The sequence shown here is derived from an EMBL/GenBank/DDBJ whole genome shotgun (WGS) entry which is preliminary data.</text>
</comment>
<dbReference type="Pfam" id="PF12840">
    <property type="entry name" value="HTH_20"/>
    <property type="match status" value="1"/>
</dbReference>
<dbReference type="InterPro" id="IPR036388">
    <property type="entry name" value="WH-like_DNA-bd_sf"/>
</dbReference>
<dbReference type="RefSeq" id="WP_369456106.1">
    <property type="nucleotide sequence ID" value="NZ_JBGCUO010000002.1"/>
</dbReference>
<organism evidence="2 3">
    <name type="scientific">Isoalcanivorax beigongshangi</name>
    <dbReference type="NCBI Taxonomy" id="3238810"/>
    <lineage>
        <taxon>Bacteria</taxon>
        <taxon>Pseudomonadati</taxon>
        <taxon>Pseudomonadota</taxon>
        <taxon>Gammaproteobacteria</taxon>
        <taxon>Oceanospirillales</taxon>
        <taxon>Alcanivoracaceae</taxon>
        <taxon>Isoalcanivorax</taxon>
    </lineage>
</organism>
<accession>A0ABV4ALX3</accession>
<dbReference type="Gene3D" id="3.40.50.150">
    <property type="entry name" value="Vaccinia Virus protein VP39"/>
    <property type="match status" value="1"/>
</dbReference>
<dbReference type="InterPro" id="IPR029063">
    <property type="entry name" value="SAM-dependent_MTases_sf"/>
</dbReference>
<dbReference type="SUPFAM" id="SSF53335">
    <property type="entry name" value="S-adenosyl-L-methionine-dependent methyltransferases"/>
    <property type="match status" value="1"/>
</dbReference>
<reference evidence="2 3" key="1">
    <citation type="submission" date="2024-07" db="EMBL/GenBank/DDBJ databases">
        <authorList>
            <person name="Ren Q."/>
        </authorList>
    </citation>
    <scope>NUCLEOTIDE SEQUENCE [LARGE SCALE GENOMIC DNA]</scope>
    <source>
        <strain evidence="2 3">REN37</strain>
    </source>
</reference>
<dbReference type="Proteomes" id="UP001562065">
    <property type="component" value="Unassembled WGS sequence"/>
</dbReference>
<dbReference type="InterPro" id="IPR036390">
    <property type="entry name" value="WH_DNA-bd_sf"/>
</dbReference>
<dbReference type="SUPFAM" id="SSF46785">
    <property type="entry name" value="Winged helix' DNA-binding domain"/>
    <property type="match status" value="1"/>
</dbReference>
<dbReference type="InterPro" id="IPR001845">
    <property type="entry name" value="HTH_ArsR_DNA-bd_dom"/>
</dbReference>
<dbReference type="CDD" id="cd00090">
    <property type="entry name" value="HTH_ARSR"/>
    <property type="match status" value="1"/>
</dbReference>
<dbReference type="Gene3D" id="1.10.10.10">
    <property type="entry name" value="Winged helix-like DNA-binding domain superfamily/Winged helix DNA-binding domain"/>
    <property type="match status" value="1"/>
</dbReference>
<dbReference type="EMBL" id="JBGCUO010000002">
    <property type="protein sequence ID" value="MEY1662833.1"/>
    <property type="molecule type" value="Genomic_DNA"/>
</dbReference>
<dbReference type="PANTHER" id="PTHR43861">
    <property type="entry name" value="TRANS-ACONITATE 2-METHYLTRANSFERASE-RELATED"/>
    <property type="match status" value="1"/>
</dbReference>
<dbReference type="SMART" id="SM00418">
    <property type="entry name" value="HTH_ARSR"/>
    <property type="match status" value="1"/>
</dbReference>
<gene>
    <name evidence="2" type="ORF">AB5I84_11790</name>
</gene>
<dbReference type="Pfam" id="PF08241">
    <property type="entry name" value="Methyltransf_11"/>
    <property type="match status" value="1"/>
</dbReference>
<evidence type="ECO:0000313" key="2">
    <source>
        <dbReference type="EMBL" id="MEY1662833.1"/>
    </source>
</evidence>
<sequence>MTSPAALDRPEPVSLAALARQLKATADPLRLQILQLLGYNSFAVQELTELLDTTQSGMSHHLKLLAREHWVSNRREGTTVFYRRGLPPADASGDLQRTLLAQLDEQTLEPELAARLDVIEQRRAAQSRLFFQQLAASGAPMDEIVDLDDYGELAAEMIRRACPDGGAEALEVGPGDGRFLGWLAQQFEHVIGLDNAAGMLAQARQQVAGHSGITLLQGDWPDAAPPRQFDAVVMNMVLHHLPAPAEALLRAARRLRRGGVLLVSELCRHEQSWTRTRCGDLWQGFDEDELIAWAQRAGLVLLESQYLAQRNGFQTQVLSFVHPDDHTH</sequence>
<dbReference type="NCBIfam" id="NF033788">
    <property type="entry name" value="HTH_metalloreg"/>
    <property type="match status" value="1"/>
</dbReference>
<protein>
    <submittedName>
        <fullName evidence="2">Metalloregulator ArsR/SmtB family transcription factor</fullName>
    </submittedName>
</protein>
<dbReference type="PRINTS" id="PR00778">
    <property type="entry name" value="HTHARSR"/>
</dbReference>
<evidence type="ECO:0000313" key="3">
    <source>
        <dbReference type="Proteomes" id="UP001562065"/>
    </source>
</evidence>
<dbReference type="InterPro" id="IPR013216">
    <property type="entry name" value="Methyltransf_11"/>
</dbReference>
<name>A0ABV4ALX3_9GAMM</name>
<dbReference type="CDD" id="cd02440">
    <property type="entry name" value="AdoMet_MTases"/>
    <property type="match status" value="1"/>
</dbReference>
<dbReference type="PROSITE" id="PS50987">
    <property type="entry name" value="HTH_ARSR_2"/>
    <property type="match status" value="1"/>
</dbReference>
<feature type="domain" description="HTH arsR-type" evidence="1">
    <location>
        <begin position="10"/>
        <end position="107"/>
    </location>
</feature>
<evidence type="ECO:0000259" key="1">
    <source>
        <dbReference type="PROSITE" id="PS50987"/>
    </source>
</evidence>
<proteinExistence type="predicted"/>